<evidence type="ECO:0000313" key="2">
    <source>
        <dbReference type="EMBL" id="SFD52553.1"/>
    </source>
</evidence>
<dbReference type="Pfam" id="PF07691">
    <property type="entry name" value="PA14"/>
    <property type="match status" value="1"/>
</dbReference>
<dbReference type="PROSITE" id="PS51820">
    <property type="entry name" value="PA14"/>
    <property type="match status" value="1"/>
</dbReference>
<name>A0AAQ1KJ59_9PSED</name>
<dbReference type="SMART" id="SM00758">
    <property type="entry name" value="PA14"/>
    <property type="match status" value="1"/>
</dbReference>
<dbReference type="EMBL" id="FOLS01000028">
    <property type="protein sequence ID" value="SFD52553.1"/>
    <property type="molecule type" value="Genomic_DNA"/>
</dbReference>
<accession>A0AAQ1KJ59</accession>
<dbReference type="AlphaFoldDB" id="A0AAQ1KJ59"/>
<dbReference type="Proteomes" id="UP000183385">
    <property type="component" value="Unassembled WGS sequence"/>
</dbReference>
<dbReference type="SUPFAM" id="SSF56988">
    <property type="entry name" value="Anthrax protective antigen"/>
    <property type="match status" value="1"/>
</dbReference>
<sequence>MAVEIGTATGHIDLMNKLMVFLSTNADLVAAGQQWEILRNSNMPMPLAWPGRIAFYNNGSGVNSFPTTMPDAVPTGLNSSGNIKIRFVGKISLPSSGSYAFALLAKDQMELRIDGVLIAGVYTSNAANSFAQTGNAVTLTAGLHDIEVTFVTGSTAGIGMSLGWKKPGDASFSIIPAANYSDMTGSFGYADYANPSAADMQAVVADKTYDIKGPGLSGSDEIYMAMRTASSAQGDFYNVLSRYTTGYNENALSSQQPGAGPNTFSLMWNQEIKYWFIANGRRFIVIAKVSTTYASLYGGFILPYGLPSEIPYPIAAGASCAINARWSIQTENHSSFWNPGGYDSASVGGLYLRRTDGAADVFKNIYYSNAAPGKTYPYSGLIAFRTSPSNDYALQPVVLYSTAGGGNVWGELDGVFHISGHNNASENTLLIEGKTYLVVQSGYRTTASDYAAILLE</sequence>
<protein>
    <submittedName>
        <fullName evidence="2">PA14 domain-containing protein</fullName>
    </submittedName>
</protein>
<comment type="caution">
    <text evidence="2">The sequence shown here is derived from an EMBL/GenBank/DDBJ whole genome shotgun (WGS) entry which is preliminary data.</text>
</comment>
<reference evidence="2 3" key="1">
    <citation type="submission" date="2016-10" db="EMBL/GenBank/DDBJ databases">
        <authorList>
            <person name="Varghese N."/>
            <person name="Submissions S."/>
        </authorList>
    </citation>
    <scope>NUCLEOTIDE SEQUENCE [LARGE SCALE GENOMIC DNA]</scope>
    <source>
        <strain evidence="2 3">LMG 18378</strain>
    </source>
</reference>
<organism evidence="2 3">
    <name type="scientific">Pseudomonas citronellolis</name>
    <dbReference type="NCBI Taxonomy" id="53408"/>
    <lineage>
        <taxon>Bacteria</taxon>
        <taxon>Pseudomonadati</taxon>
        <taxon>Pseudomonadota</taxon>
        <taxon>Gammaproteobacteria</taxon>
        <taxon>Pseudomonadales</taxon>
        <taxon>Pseudomonadaceae</taxon>
        <taxon>Pseudomonas</taxon>
    </lineage>
</organism>
<evidence type="ECO:0000313" key="3">
    <source>
        <dbReference type="Proteomes" id="UP000183385"/>
    </source>
</evidence>
<dbReference type="Gene3D" id="3.90.182.10">
    <property type="entry name" value="Toxin - Anthrax Protective Antigen,domain 1"/>
    <property type="match status" value="1"/>
</dbReference>
<evidence type="ECO:0000259" key="1">
    <source>
        <dbReference type="PROSITE" id="PS51820"/>
    </source>
</evidence>
<proteinExistence type="predicted"/>
<keyword evidence="3" id="KW-1185">Reference proteome</keyword>
<dbReference type="RefSeq" id="WP_074983560.1">
    <property type="nucleotide sequence ID" value="NZ_FOLS01000028.1"/>
</dbReference>
<dbReference type="InterPro" id="IPR011658">
    <property type="entry name" value="PA14_dom"/>
</dbReference>
<gene>
    <name evidence="2" type="ORF">SAMN05216577_12841</name>
</gene>
<feature type="domain" description="PA14" evidence="1">
    <location>
        <begin position="28"/>
        <end position="179"/>
    </location>
</feature>
<dbReference type="InterPro" id="IPR037524">
    <property type="entry name" value="PA14/GLEYA"/>
</dbReference>